<dbReference type="RefSeq" id="YP_005087540.1">
    <property type="nucleotide sequence ID" value="NC_016659.1"/>
</dbReference>
<protein>
    <submittedName>
        <fullName evidence="1">Tail tube protein A</fullName>
    </submittedName>
</protein>
<dbReference type="GeneID" id="11538147"/>
<name>E3SP51_9CAUD</name>
<keyword evidence="2" id="KW-1185">Reference proteome</keyword>
<organism evidence="1 2">
    <name type="scientific">Cyanophage NATL2A-133</name>
    <dbReference type="NCBI Taxonomy" id="445692"/>
    <lineage>
        <taxon>Viruses</taxon>
        <taxon>Duplodnaviria</taxon>
        <taxon>Heunggongvirae</taxon>
        <taxon>Uroviricota</taxon>
        <taxon>Caudoviricetes</taxon>
        <taxon>Autographivirales</taxon>
        <taxon>Sechaudvirinae</taxon>
        <taxon>Tangaroavirus</taxon>
        <taxon>Tangaroavirus NATL2A133</taxon>
    </lineage>
</organism>
<dbReference type="Proteomes" id="UP000006533">
    <property type="component" value="Segment"/>
</dbReference>
<evidence type="ECO:0000313" key="2">
    <source>
        <dbReference type="Proteomes" id="UP000006533"/>
    </source>
</evidence>
<gene>
    <name evidence="1" type="ORF">CYPG_00028</name>
</gene>
<accession>E3SP51</accession>
<dbReference type="KEGG" id="vg:11538147"/>
<evidence type="ECO:0000313" key="1">
    <source>
        <dbReference type="EMBL" id="ADP00168.1"/>
    </source>
</evidence>
<reference evidence="1 2" key="1">
    <citation type="submission" date="2009-10" db="EMBL/GenBank/DDBJ databases">
        <title>The Genome Sequence of Cyanophage NATL2A-133.</title>
        <authorList>
            <consortium name="The Broad Institute Genome Sequencing Platform"/>
            <person name="Henn M.R."/>
            <person name="Sullivan M.S."/>
            <person name="Osburne M.S."/>
            <person name="Levin J."/>
            <person name="Malboeuf C."/>
            <person name="Casali M."/>
            <person name="Russ C."/>
            <person name="Lennon N."/>
            <person name="Erlich R."/>
            <person name="Young S.K."/>
            <person name="Koehrsen M."/>
            <person name="Yandava C."/>
            <person name="Zeng Q."/>
            <person name="Alvarado L."/>
            <person name="Anderson S."/>
            <person name="Berlin A."/>
            <person name="Borenstein D."/>
            <person name="Chen Z."/>
            <person name="Engels R."/>
            <person name="Freedman E."/>
            <person name="Gellesch M."/>
            <person name="Goldberg J."/>
            <person name="Green L."/>
            <person name="Griggs A."/>
            <person name="Gujja S."/>
            <person name="Heiman D."/>
            <person name="Hepburn T."/>
            <person name="Howarth C."/>
            <person name="Jen D."/>
            <person name="Larson L."/>
            <person name="Lewis B."/>
            <person name="Mehta T."/>
            <person name="Park D."/>
            <person name="Pearson M."/>
            <person name="Roberts A."/>
            <person name="Ryan E."/>
            <person name="Saif S."/>
            <person name="Shea T."/>
            <person name="Shenoy N."/>
            <person name="Sisk P."/>
            <person name="Stolte C."/>
            <person name="Sykes S."/>
            <person name="Walk T."/>
            <person name="White J."/>
            <person name="Yu Q."/>
            <person name="Coleman M.L."/>
            <person name="Huang K.H."/>
            <person name="Weigele P.R."/>
            <person name="DeFrancesco A.S."/>
            <person name="Kern S.E."/>
            <person name="Thompson L.R."/>
            <person name="Fu R."/>
            <person name="Hombeck B."/>
            <person name="Chisholm S.W."/>
            <person name="Haas B."/>
            <person name="Nusbaum C."/>
            <person name="Galagan J."/>
            <person name="Birren B."/>
        </authorList>
    </citation>
    <scope>NUCLEOTIDE SEQUENCE [LARGE SCALE GENOMIC DNA]</scope>
    <source>
        <strain evidence="1">NATL2A-133</strain>
    </source>
</reference>
<dbReference type="Pfam" id="PF17212">
    <property type="entry name" value="Tube"/>
    <property type="match status" value="1"/>
</dbReference>
<proteinExistence type="predicted"/>
<dbReference type="OrthoDB" id="9247at10239"/>
<dbReference type="EMBL" id="GU071104">
    <property type="protein sequence ID" value="ADP00168.1"/>
    <property type="molecule type" value="Genomic_DNA"/>
</dbReference>
<sequence>MAVVSYGASTELDAVNSILMSVGESPVNTLTVQSPEVAIAQKTLQQVCREVLAEGWVFNTEKEYPITLDSNNHCIVPNNVLQIDLNPFKHLDDFHVVKRSDNGVVKLYDNYEHRFNFENTSEGKLYVDIIWMQDFDDIPQVFKDYITLRASRIASNRMINDQRAAELIAADEQLARANAMEYDANQADYNIFNDQQGKTNPGGVYRPYQVLQRR</sequence>
<dbReference type="InterPro" id="IPR033767">
    <property type="entry name" value="Tail_Gp11"/>
</dbReference>